<dbReference type="InterPro" id="IPR021347">
    <property type="entry name" value="DUF2964"/>
</dbReference>
<proteinExistence type="predicted"/>
<evidence type="ECO:0000313" key="2">
    <source>
        <dbReference type="EMBL" id="MFC5428914.1"/>
    </source>
</evidence>
<keyword evidence="1" id="KW-1133">Transmembrane helix</keyword>
<dbReference type="Pfam" id="PF11177">
    <property type="entry name" value="DUF2964"/>
    <property type="match status" value="1"/>
</dbReference>
<reference evidence="3" key="1">
    <citation type="journal article" date="2019" name="Int. J. Syst. Evol. Microbiol.">
        <title>The Global Catalogue of Microorganisms (GCM) 10K type strain sequencing project: providing services to taxonomists for standard genome sequencing and annotation.</title>
        <authorList>
            <consortium name="The Broad Institute Genomics Platform"/>
            <consortium name="The Broad Institute Genome Sequencing Center for Infectious Disease"/>
            <person name="Wu L."/>
            <person name="Ma J."/>
        </authorList>
    </citation>
    <scope>NUCLEOTIDE SEQUENCE [LARGE SCALE GENOMIC DNA]</scope>
    <source>
        <strain evidence="3">CCUG 56042</strain>
    </source>
</reference>
<sequence length="86" mass="9447">MDRGGLRLTEYIMVHGELRIVGATLATFAALFGVALVLHGLFFDLSNVVLYGAATIGASVVAFVVMLTLYPTDIEDQQHQQRHRET</sequence>
<organism evidence="2 3">
    <name type="scientific">Paraburkholderia denitrificans</name>
    <dbReference type="NCBI Taxonomy" id="694025"/>
    <lineage>
        <taxon>Bacteria</taxon>
        <taxon>Pseudomonadati</taxon>
        <taxon>Pseudomonadota</taxon>
        <taxon>Betaproteobacteria</taxon>
        <taxon>Burkholderiales</taxon>
        <taxon>Burkholderiaceae</taxon>
        <taxon>Paraburkholderia</taxon>
    </lineage>
</organism>
<evidence type="ECO:0000256" key="1">
    <source>
        <dbReference type="SAM" id="Phobius"/>
    </source>
</evidence>
<keyword evidence="3" id="KW-1185">Reference proteome</keyword>
<comment type="caution">
    <text evidence="2">The sequence shown here is derived from an EMBL/GenBank/DDBJ whole genome shotgun (WGS) entry which is preliminary data.</text>
</comment>
<keyword evidence="1" id="KW-0812">Transmembrane</keyword>
<keyword evidence="1" id="KW-0472">Membrane</keyword>
<protein>
    <submittedName>
        <fullName evidence="2">DUF2964 family protein</fullName>
    </submittedName>
</protein>
<dbReference type="Proteomes" id="UP001596103">
    <property type="component" value="Unassembled WGS sequence"/>
</dbReference>
<gene>
    <name evidence="2" type="ORF">ACFPTO_08900</name>
</gene>
<dbReference type="RefSeq" id="WP_377710909.1">
    <property type="nucleotide sequence ID" value="NZ_JBHSMP010000011.1"/>
</dbReference>
<feature type="transmembrane region" description="Helical" evidence="1">
    <location>
        <begin position="20"/>
        <end position="42"/>
    </location>
</feature>
<accession>A0ABW0J7E7</accession>
<name>A0ABW0J7E7_9BURK</name>
<evidence type="ECO:0000313" key="3">
    <source>
        <dbReference type="Proteomes" id="UP001596103"/>
    </source>
</evidence>
<feature type="transmembrane region" description="Helical" evidence="1">
    <location>
        <begin position="48"/>
        <end position="70"/>
    </location>
</feature>
<dbReference type="EMBL" id="JBHSMP010000011">
    <property type="protein sequence ID" value="MFC5428914.1"/>
    <property type="molecule type" value="Genomic_DNA"/>
</dbReference>